<gene>
    <name evidence="1" type="ORF">IV500_04525</name>
</gene>
<dbReference type="RefSeq" id="WP_196395637.1">
    <property type="nucleotide sequence ID" value="NZ_JADNYM010000005.1"/>
</dbReference>
<sequence>MDVWIETTAGTLVKASATTHISMRQTDNSKWYVSVSASAAPAEFATGLADKEAARTVRNTLALSMSTASSAEEPQVVVYDDQDRSVTSYTLAA</sequence>
<proteinExistence type="predicted"/>
<reference evidence="1 2" key="1">
    <citation type="submission" date="2020-11" db="EMBL/GenBank/DDBJ databases">
        <title>Arthrobacter antarcticus sp. nov., isolated from Antarctic Soil.</title>
        <authorList>
            <person name="Li J."/>
        </authorList>
    </citation>
    <scope>NUCLEOTIDE SEQUENCE [LARGE SCALE GENOMIC DNA]</scope>
    <source>
        <strain evidence="1 2">Z1-20</strain>
    </source>
</reference>
<dbReference type="AlphaFoldDB" id="A0A931G3H7"/>
<name>A0A931G3H7_9MICC</name>
<evidence type="ECO:0000313" key="2">
    <source>
        <dbReference type="Proteomes" id="UP000655366"/>
    </source>
</evidence>
<comment type="caution">
    <text evidence="1">The sequence shown here is derived from an EMBL/GenBank/DDBJ whole genome shotgun (WGS) entry which is preliminary data.</text>
</comment>
<protein>
    <submittedName>
        <fullName evidence="1">Uncharacterized protein</fullName>
    </submittedName>
</protein>
<organism evidence="1 2">
    <name type="scientific">Arthrobacter terrae</name>
    <dbReference type="NCBI Taxonomy" id="2935737"/>
    <lineage>
        <taxon>Bacteria</taxon>
        <taxon>Bacillati</taxon>
        <taxon>Actinomycetota</taxon>
        <taxon>Actinomycetes</taxon>
        <taxon>Micrococcales</taxon>
        <taxon>Micrococcaceae</taxon>
        <taxon>Arthrobacter</taxon>
    </lineage>
</organism>
<dbReference type="Proteomes" id="UP000655366">
    <property type="component" value="Unassembled WGS sequence"/>
</dbReference>
<evidence type="ECO:0000313" key="1">
    <source>
        <dbReference type="EMBL" id="MBG0738686.1"/>
    </source>
</evidence>
<accession>A0A931G3H7</accession>
<keyword evidence="2" id="KW-1185">Reference proteome</keyword>
<dbReference type="EMBL" id="JADNYM010000005">
    <property type="protein sequence ID" value="MBG0738686.1"/>
    <property type="molecule type" value="Genomic_DNA"/>
</dbReference>